<organism evidence="1 2">
    <name type="scientific">Salinivibrio kushneri</name>
    <dbReference type="NCBI Taxonomy" id="1908198"/>
    <lineage>
        <taxon>Bacteria</taxon>
        <taxon>Pseudomonadati</taxon>
        <taxon>Pseudomonadota</taxon>
        <taxon>Gammaproteobacteria</taxon>
        <taxon>Vibrionales</taxon>
        <taxon>Vibrionaceae</taxon>
        <taxon>Salinivibrio</taxon>
    </lineage>
</organism>
<dbReference type="AlphaFoldDB" id="A0AB36KAP9"/>
<proteinExistence type="predicted"/>
<dbReference type="RefSeq" id="WP_077457499.1">
    <property type="nucleotide sequence ID" value="NZ_MUEO01000009.1"/>
</dbReference>
<reference evidence="1 2" key="1">
    <citation type="journal article" date="2017" name="Genome Announc.">
        <title>Draft Genome Sequences of Salinivibrio proteolyticus, Salinivibrio sharmensis, Salinivibrio siamensis, Salinivibrio costicola subsp. alcaliphilus, Salinivibrio costicola subsp. vallismortis, and 29 New Isolates Belonging to the Genus Salinivibrio.</title>
        <authorList>
            <person name="Lopez-Hermoso C."/>
            <person name="de la Haba R.R."/>
            <person name="Sanchez-Porro C."/>
            <person name="Bayliss S.C."/>
            <person name="Feil E.J."/>
            <person name="Ventosa A."/>
        </authorList>
    </citation>
    <scope>NUCLEOTIDE SEQUENCE [LARGE SCALE GENOMIC DNA]</scope>
    <source>
        <strain evidence="1 2">IC202</strain>
    </source>
</reference>
<evidence type="ECO:0000313" key="1">
    <source>
        <dbReference type="EMBL" id="OOE45098.1"/>
    </source>
</evidence>
<comment type="caution">
    <text evidence="1">The sequence shown here is derived from an EMBL/GenBank/DDBJ whole genome shotgun (WGS) entry which is preliminary data.</text>
</comment>
<gene>
    <name evidence="1" type="ORF">BZG09_05175</name>
</gene>
<dbReference type="EMBL" id="MUEO01000009">
    <property type="protein sequence ID" value="OOE45098.1"/>
    <property type="molecule type" value="Genomic_DNA"/>
</dbReference>
<dbReference type="Proteomes" id="UP000188726">
    <property type="component" value="Unassembled WGS sequence"/>
</dbReference>
<evidence type="ECO:0008006" key="3">
    <source>
        <dbReference type="Google" id="ProtNLM"/>
    </source>
</evidence>
<evidence type="ECO:0000313" key="2">
    <source>
        <dbReference type="Proteomes" id="UP000188726"/>
    </source>
</evidence>
<protein>
    <recommendedName>
        <fullName evidence="3">DNA-binding protein</fullName>
    </recommendedName>
</protein>
<name>A0AB36KAP9_9GAMM</name>
<sequence length="70" mass="7967">MLSFQVVLNTPYMTYEEYSRHSGVSIRTLKDWAAQGKLIMAPKEARRETPQINVVAMTEQAARQALGRVQ</sequence>
<accession>A0AB36KAP9</accession>